<dbReference type="InterPro" id="IPR017441">
    <property type="entry name" value="Protein_kinase_ATP_BS"/>
</dbReference>
<dbReference type="EMBL" id="NBIV01000001">
    <property type="protein sequence ID" value="PXF49880.1"/>
    <property type="molecule type" value="Genomic_DNA"/>
</dbReference>
<dbReference type="InterPro" id="IPR000719">
    <property type="entry name" value="Prot_kinase_dom"/>
</dbReference>
<dbReference type="SUPFAM" id="SSF56112">
    <property type="entry name" value="Protein kinase-like (PK-like)"/>
    <property type="match status" value="1"/>
</dbReference>
<reference evidence="9 10" key="1">
    <citation type="journal article" date="2018" name="Mol. Biol. Evol.">
        <title>Analysis of the draft genome of the red seaweed Gracilariopsis chorda provides insights into genome size evolution in Rhodophyta.</title>
        <authorList>
            <person name="Lee J."/>
            <person name="Yang E.C."/>
            <person name="Graf L."/>
            <person name="Yang J.H."/>
            <person name="Qiu H."/>
            <person name="Zel Zion U."/>
            <person name="Chan C.X."/>
            <person name="Stephens T.G."/>
            <person name="Weber A.P.M."/>
            <person name="Boo G.H."/>
            <person name="Boo S.M."/>
            <person name="Kim K.M."/>
            <person name="Shin Y."/>
            <person name="Jung M."/>
            <person name="Lee S.J."/>
            <person name="Yim H.S."/>
            <person name="Lee J.H."/>
            <person name="Bhattacharya D."/>
            <person name="Yoon H.S."/>
        </authorList>
    </citation>
    <scope>NUCLEOTIDE SEQUENCE [LARGE SCALE GENOMIC DNA]</scope>
    <source>
        <strain evidence="9 10">SKKU-2015</strain>
        <tissue evidence="9">Whole body</tissue>
    </source>
</reference>
<keyword evidence="3 6" id="KW-0547">Nucleotide-binding</keyword>
<dbReference type="InterPro" id="IPR008271">
    <property type="entry name" value="Ser/Thr_kinase_AS"/>
</dbReference>
<keyword evidence="2" id="KW-0808">Transferase</keyword>
<proteinExistence type="inferred from homology"/>
<dbReference type="Gene3D" id="3.30.200.20">
    <property type="entry name" value="Phosphorylase Kinase, domain 1"/>
    <property type="match status" value="1"/>
</dbReference>
<comment type="similarity">
    <text evidence="7">Belongs to the protein kinase superfamily.</text>
</comment>
<gene>
    <name evidence="9" type="ORF">BWQ96_00040</name>
</gene>
<evidence type="ECO:0000256" key="3">
    <source>
        <dbReference type="ARBA" id="ARBA00022741"/>
    </source>
</evidence>
<keyword evidence="5 6" id="KW-0067">ATP-binding</keyword>
<dbReference type="GO" id="GO:0005524">
    <property type="term" value="F:ATP binding"/>
    <property type="evidence" value="ECO:0007669"/>
    <property type="project" value="UniProtKB-UniRule"/>
</dbReference>
<feature type="domain" description="Protein kinase" evidence="8">
    <location>
        <begin position="32"/>
        <end position="328"/>
    </location>
</feature>
<keyword evidence="10" id="KW-1185">Reference proteome</keyword>
<evidence type="ECO:0000256" key="1">
    <source>
        <dbReference type="ARBA" id="ARBA00022527"/>
    </source>
</evidence>
<dbReference type="STRING" id="448386.A0A2V3JBQ2"/>
<dbReference type="Pfam" id="PF00069">
    <property type="entry name" value="Pkinase"/>
    <property type="match status" value="1"/>
</dbReference>
<evidence type="ECO:0000256" key="6">
    <source>
        <dbReference type="PROSITE-ProRule" id="PRU10141"/>
    </source>
</evidence>
<sequence>MPTPDEQAVAQRRRRDTIKAQFFNAPLAANRYRVTNLIGEGAYGIVCSAIDSRTKEAVAVKRILRCLDTFPMATRILRELKFLRLLSNHDNIIQVRDVLLPGKLDKFNDTFVVFELMPTDLNRLLRSKTNTLSPDHVKYFMFQLLRGIHFMHTARVFHRDLKPNNILINSKCELRICDFGLARAAFENGPETRFWTDYVATRWYRAPELIMEYLTDYSTAIDMWSVGCIFAELLGNGKVLFPGKNSKHQFELITDVIGPPPAQAIDKLRNPQAKRVLMQFQNPNKPTRPLEQVFYNAHPLAVDVLRGMLAFDPDERISAYDALHHAYFSEYRHLGLGAQAQPLPAWEFEFERKPLTPQEMREEFLREILHYHPEYSAETLRWWSIGRGFKTKSAVDRVGMQMSGFQQQRDAGRSRYDTLEEKVMEHLTGGNERTRVGGYAPHRQHVTMSESELGQYNRR</sequence>
<dbReference type="AlphaFoldDB" id="A0A2V3JBQ2"/>
<protein>
    <submittedName>
        <fullName evidence="9">Mitogen-activated protein kinase 14</fullName>
    </submittedName>
</protein>
<keyword evidence="1 7" id="KW-0723">Serine/threonine-protein kinase</keyword>
<evidence type="ECO:0000256" key="7">
    <source>
        <dbReference type="RuleBase" id="RU000304"/>
    </source>
</evidence>
<evidence type="ECO:0000256" key="2">
    <source>
        <dbReference type="ARBA" id="ARBA00022679"/>
    </source>
</evidence>
<feature type="binding site" evidence="6">
    <location>
        <position position="61"/>
    </location>
    <ligand>
        <name>ATP</name>
        <dbReference type="ChEBI" id="CHEBI:30616"/>
    </ligand>
</feature>
<comment type="caution">
    <text evidence="9">The sequence shown here is derived from an EMBL/GenBank/DDBJ whole genome shotgun (WGS) entry which is preliminary data.</text>
</comment>
<dbReference type="FunFam" id="3.30.200.20:FF:000046">
    <property type="entry name" value="Mitogen-activated protein kinase"/>
    <property type="match status" value="1"/>
</dbReference>
<evidence type="ECO:0000313" key="9">
    <source>
        <dbReference type="EMBL" id="PXF49880.1"/>
    </source>
</evidence>
<dbReference type="Proteomes" id="UP000247409">
    <property type="component" value="Unassembled WGS sequence"/>
</dbReference>
<name>A0A2V3JBQ2_9FLOR</name>
<dbReference type="Gene3D" id="1.10.510.10">
    <property type="entry name" value="Transferase(Phosphotransferase) domain 1"/>
    <property type="match status" value="1"/>
</dbReference>
<dbReference type="SMART" id="SM00220">
    <property type="entry name" value="S_TKc"/>
    <property type="match status" value="1"/>
</dbReference>
<dbReference type="CDD" id="cd07834">
    <property type="entry name" value="STKc_MAPK"/>
    <property type="match status" value="1"/>
</dbReference>
<dbReference type="PANTHER" id="PTHR24055">
    <property type="entry name" value="MITOGEN-ACTIVATED PROTEIN KINASE"/>
    <property type="match status" value="1"/>
</dbReference>
<dbReference type="FunFam" id="1.10.510.10:FF:000040">
    <property type="entry name" value="Mitogen-activated protein kinase"/>
    <property type="match status" value="1"/>
</dbReference>
<evidence type="ECO:0000259" key="8">
    <source>
        <dbReference type="PROSITE" id="PS50011"/>
    </source>
</evidence>
<dbReference type="PROSITE" id="PS50011">
    <property type="entry name" value="PROTEIN_KINASE_DOM"/>
    <property type="match status" value="1"/>
</dbReference>
<evidence type="ECO:0000256" key="4">
    <source>
        <dbReference type="ARBA" id="ARBA00022777"/>
    </source>
</evidence>
<keyword evidence="4 9" id="KW-0418">Kinase</keyword>
<organism evidence="9 10">
    <name type="scientific">Gracilariopsis chorda</name>
    <dbReference type="NCBI Taxonomy" id="448386"/>
    <lineage>
        <taxon>Eukaryota</taxon>
        <taxon>Rhodophyta</taxon>
        <taxon>Florideophyceae</taxon>
        <taxon>Rhodymeniophycidae</taxon>
        <taxon>Gracilariales</taxon>
        <taxon>Gracilariaceae</taxon>
        <taxon>Gracilariopsis</taxon>
    </lineage>
</organism>
<evidence type="ECO:0000256" key="5">
    <source>
        <dbReference type="ARBA" id="ARBA00022840"/>
    </source>
</evidence>
<dbReference type="PROSITE" id="PS00107">
    <property type="entry name" value="PROTEIN_KINASE_ATP"/>
    <property type="match status" value="1"/>
</dbReference>
<dbReference type="InterPro" id="IPR011009">
    <property type="entry name" value="Kinase-like_dom_sf"/>
</dbReference>
<dbReference type="GO" id="GO:0004674">
    <property type="term" value="F:protein serine/threonine kinase activity"/>
    <property type="evidence" value="ECO:0007669"/>
    <property type="project" value="UniProtKB-KW"/>
</dbReference>
<accession>A0A2V3JBQ2</accession>
<evidence type="ECO:0000313" key="10">
    <source>
        <dbReference type="Proteomes" id="UP000247409"/>
    </source>
</evidence>
<dbReference type="OrthoDB" id="2396at2759"/>
<dbReference type="PROSITE" id="PS00108">
    <property type="entry name" value="PROTEIN_KINASE_ST"/>
    <property type="match status" value="1"/>
</dbReference>
<dbReference type="InterPro" id="IPR050117">
    <property type="entry name" value="MAPK"/>
</dbReference>